<organism evidence="2 3">
    <name type="scientific">Catenibacillus scindens</name>
    <dbReference type="NCBI Taxonomy" id="673271"/>
    <lineage>
        <taxon>Bacteria</taxon>
        <taxon>Bacillati</taxon>
        <taxon>Bacillota</taxon>
        <taxon>Clostridia</taxon>
        <taxon>Lachnospirales</taxon>
        <taxon>Lachnospiraceae</taxon>
        <taxon>Catenibacillus</taxon>
    </lineage>
</organism>
<dbReference type="Gene3D" id="3.40.190.10">
    <property type="entry name" value="Periplasmic binding protein-like II"/>
    <property type="match status" value="2"/>
</dbReference>
<keyword evidence="3" id="KW-1185">Reference proteome</keyword>
<proteinExistence type="predicted"/>
<dbReference type="SUPFAM" id="SSF53850">
    <property type="entry name" value="Periplasmic binding protein-like II"/>
    <property type="match status" value="1"/>
</dbReference>
<dbReference type="EMBL" id="JACHFW010000003">
    <property type="protein sequence ID" value="MBB5263978.1"/>
    <property type="molecule type" value="Genomic_DNA"/>
</dbReference>
<dbReference type="Proteomes" id="UP000543642">
    <property type="component" value="Unassembled WGS sequence"/>
</dbReference>
<gene>
    <name evidence="2" type="ORF">HNP82_001083</name>
</gene>
<feature type="domain" description="DUF3502" evidence="1">
    <location>
        <begin position="272"/>
        <end position="309"/>
    </location>
</feature>
<name>A0A7W8M4C6_9FIRM</name>
<reference evidence="2 3" key="1">
    <citation type="submission" date="2020-08" db="EMBL/GenBank/DDBJ databases">
        <title>Genomic Encyclopedia of Type Strains, Phase IV (KMG-IV): sequencing the most valuable type-strain genomes for metagenomic binning, comparative biology and taxonomic classification.</title>
        <authorList>
            <person name="Goeker M."/>
        </authorList>
    </citation>
    <scope>NUCLEOTIDE SEQUENCE [LARGE SCALE GENOMIC DNA]</scope>
    <source>
        <strain evidence="2 3">DSM 106146</strain>
    </source>
</reference>
<evidence type="ECO:0000313" key="2">
    <source>
        <dbReference type="EMBL" id="MBB5263978.1"/>
    </source>
</evidence>
<dbReference type="AlphaFoldDB" id="A0A7W8M4C6"/>
<dbReference type="InterPro" id="IPR022627">
    <property type="entry name" value="DUF3502"/>
</dbReference>
<sequence>MSAGEQVDLLVTYPGGSAHFTAMATQGQLMDITDLLETYGQPILDIVGDYMGATTIDGAVMAVPINADVVADLYMNMRTDVLEDLGLLEQAEQIQCLADLEPILKAVKESDEWSYLSGLGSNGGNGGILIYGGGFAARESAGNVSASASASASCGMSMTSVKLASLPITTGSYTKFAWAVPSSAKYPEAAITFLSMMYTDSRISNLLAWGIEGRDYVVEDGVAKYPDGNESVPYHSGDTIIANQFITLPWDGNSSDIRELQAQEMESAIISPYLGFNCNTDAITNEIAAITNISAEYESQVTSGIVDVIPKVGLSRIFRKNRLFTSFL</sequence>
<protein>
    <submittedName>
        <fullName evidence="2">Putative aldouronate transport system substrate-binding protein</fullName>
    </submittedName>
</protein>
<comment type="caution">
    <text evidence="2">The sequence shown here is derived from an EMBL/GenBank/DDBJ whole genome shotgun (WGS) entry which is preliminary data.</text>
</comment>
<evidence type="ECO:0000259" key="1">
    <source>
        <dbReference type="Pfam" id="PF12010"/>
    </source>
</evidence>
<dbReference type="RefSeq" id="WP_183772281.1">
    <property type="nucleotide sequence ID" value="NZ_JACHFW010000003.1"/>
</dbReference>
<evidence type="ECO:0000313" key="3">
    <source>
        <dbReference type="Proteomes" id="UP000543642"/>
    </source>
</evidence>
<accession>A0A7W8M4C6</accession>
<dbReference type="Pfam" id="PF12010">
    <property type="entry name" value="DUF3502"/>
    <property type="match status" value="1"/>
</dbReference>